<proteinExistence type="predicted"/>
<dbReference type="InterPro" id="IPR053880">
    <property type="entry name" value="GPR180-like_N"/>
</dbReference>
<feature type="domain" description="GPR180-like N-terminal" evidence="10">
    <location>
        <begin position="26"/>
        <end position="111"/>
    </location>
</feature>
<evidence type="ECO:0000256" key="2">
    <source>
        <dbReference type="ARBA" id="ARBA00022692"/>
    </source>
</evidence>
<evidence type="ECO:0000256" key="8">
    <source>
        <dbReference type="SAM" id="SignalP"/>
    </source>
</evidence>
<feature type="transmembrane region" description="Helical" evidence="7">
    <location>
        <begin position="301"/>
        <end position="319"/>
    </location>
</feature>
<evidence type="ECO:0000256" key="5">
    <source>
        <dbReference type="ARBA" id="ARBA00023180"/>
    </source>
</evidence>
<evidence type="ECO:0000256" key="4">
    <source>
        <dbReference type="ARBA" id="ARBA00023136"/>
    </source>
</evidence>
<dbReference type="Proteomes" id="UP000230066">
    <property type="component" value="Unassembled WGS sequence"/>
</dbReference>
<sequence>MSVCGVLVFVLLFAVFRKARSEVVLGTIFSGKEESFFSKFNFMSMNSSIQFEFAYQEEYEPIRLRCYWDSPIAWVDTFHMRVPCPKKQAILNRLSFGQTIHLDPSMNRWCQKIPLSKEVLRELNAFPFEPQWSDWVSMISSVIVRLSGAIRDAKDWLDPLASLITPNAIESSSSVAWQDNRTRDEALKIHTSKGLELVDVVQMAWKNHMKKSSPEKLSEMTNWIYCKSPEIDLQFSRATWWFFSLERCKEELVSTPPVISRTSTVRGIEAAYKITLRNGPPGDLLRGHFSAEKFGNLEMDMVFVLLFGTLQFFAVIITYKLYKSRQLHPTVLLWLFSIVMRCATQLLRCVIGFYFAAMGIRSLVFDILIQLLYSTSTSALFAGLLLLSSGYTIVHRVLSRTLTITLYIFLGAYILVNLATQITIVILETQGDVLSRYHSKASSAYVSLQLTAWVGFCVSCAYTLFSWSQKRLFFIRLVAIFSLWFWNIPLWTFVTMSVTHKRFTENLIRVWDELITVGAYVILLLILRPENANTVFPFHLSHTEATSREVIIPPEKPTKTEKKLPSLLAPIRSTESPVLPRSRSRPRTPELPPVKMTGKAVSPRKPLPEIGGRPGDIPGPGFTLSHNLAEIATGESRWPNRPRTTPGMNKTLAKLEPKHGSAS</sequence>
<protein>
    <submittedName>
        <fullName evidence="11">Transmembrane protein</fullName>
    </submittedName>
</protein>
<keyword evidence="12" id="KW-1185">Reference proteome</keyword>
<dbReference type="AlphaFoldDB" id="A0A4E0RWT0"/>
<evidence type="ECO:0000256" key="3">
    <source>
        <dbReference type="ARBA" id="ARBA00022989"/>
    </source>
</evidence>
<dbReference type="InterPro" id="IPR047831">
    <property type="entry name" value="GPR180/TMEM145"/>
</dbReference>
<feature type="transmembrane region" description="Helical" evidence="7">
    <location>
        <begin position="367"/>
        <end position="394"/>
    </location>
</feature>
<evidence type="ECO:0000256" key="7">
    <source>
        <dbReference type="SAM" id="Phobius"/>
    </source>
</evidence>
<evidence type="ECO:0000259" key="9">
    <source>
        <dbReference type="Pfam" id="PF10192"/>
    </source>
</evidence>
<evidence type="ECO:0000313" key="11">
    <source>
        <dbReference type="EMBL" id="THD22422.1"/>
    </source>
</evidence>
<evidence type="ECO:0000256" key="1">
    <source>
        <dbReference type="ARBA" id="ARBA00004141"/>
    </source>
</evidence>
<evidence type="ECO:0000256" key="6">
    <source>
        <dbReference type="SAM" id="MobiDB-lite"/>
    </source>
</evidence>
<feature type="signal peptide" evidence="8">
    <location>
        <begin position="1"/>
        <end position="21"/>
    </location>
</feature>
<keyword evidence="8" id="KW-0732">Signal</keyword>
<evidence type="ECO:0000313" key="12">
    <source>
        <dbReference type="Proteomes" id="UP000230066"/>
    </source>
</evidence>
<feature type="transmembrane region" description="Helical" evidence="7">
    <location>
        <begin position="472"/>
        <end position="494"/>
    </location>
</feature>
<feature type="transmembrane region" description="Helical" evidence="7">
    <location>
        <begin position="331"/>
        <end position="355"/>
    </location>
</feature>
<keyword evidence="5" id="KW-0325">Glycoprotein</keyword>
<name>A0A4E0RWT0_FASHE</name>
<comment type="caution">
    <text evidence="11">The sequence shown here is derived from an EMBL/GenBank/DDBJ whole genome shotgun (WGS) entry which is preliminary data.</text>
</comment>
<accession>A0A4E0RWT0</accession>
<comment type="subcellular location">
    <subcellularLocation>
        <location evidence="1">Membrane</location>
        <topology evidence="1">Multi-pass membrane protein</topology>
    </subcellularLocation>
</comment>
<feature type="compositionally biased region" description="Low complexity" evidence="6">
    <location>
        <begin position="608"/>
        <end position="621"/>
    </location>
</feature>
<dbReference type="GO" id="GO:0007186">
    <property type="term" value="P:G protein-coupled receptor signaling pathway"/>
    <property type="evidence" value="ECO:0007669"/>
    <property type="project" value="InterPro"/>
</dbReference>
<organism evidence="11 12">
    <name type="scientific">Fasciola hepatica</name>
    <name type="common">Liver fluke</name>
    <dbReference type="NCBI Taxonomy" id="6192"/>
    <lineage>
        <taxon>Eukaryota</taxon>
        <taxon>Metazoa</taxon>
        <taxon>Spiralia</taxon>
        <taxon>Lophotrochozoa</taxon>
        <taxon>Platyhelminthes</taxon>
        <taxon>Trematoda</taxon>
        <taxon>Digenea</taxon>
        <taxon>Plagiorchiida</taxon>
        <taxon>Echinostomata</taxon>
        <taxon>Echinostomatoidea</taxon>
        <taxon>Fasciolidae</taxon>
        <taxon>Fasciola</taxon>
    </lineage>
</organism>
<dbReference type="PANTHER" id="PTHR23252:SF24">
    <property type="entry name" value="TRANSMEMBRANE PROTEIN 145"/>
    <property type="match status" value="1"/>
</dbReference>
<dbReference type="EMBL" id="JXXN02002773">
    <property type="protein sequence ID" value="THD22422.1"/>
    <property type="molecule type" value="Genomic_DNA"/>
</dbReference>
<feature type="transmembrane region" description="Helical" evidence="7">
    <location>
        <begin position="506"/>
        <end position="527"/>
    </location>
</feature>
<gene>
    <name evidence="11" type="ORF">D915_006590</name>
</gene>
<feature type="domain" description="GPR180/TMEM145 transmembrane" evidence="9">
    <location>
        <begin position="305"/>
        <end position="522"/>
    </location>
</feature>
<keyword evidence="3 7" id="KW-1133">Transmembrane helix</keyword>
<evidence type="ECO:0000259" key="10">
    <source>
        <dbReference type="Pfam" id="PF21892"/>
    </source>
</evidence>
<feature type="compositionally biased region" description="Basic and acidic residues" evidence="6">
    <location>
        <begin position="653"/>
        <end position="663"/>
    </location>
</feature>
<feature type="transmembrane region" description="Helical" evidence="7">
    <location>
        <begin position="446"/>
        <end position="465"/>
    </location>
</feature>
<feature type="region of interest" description="Disordered" evidence="6">
    <location>
        <begin position="575"/>
        <end position="663"/>
    </location>
</feature>
<dbReference type="GO" id="GO:0016020">
    <property type="term" value="C:membrane"/>
    <property type="evidence" value="ECO:0007669"/>
    <property type="project" value="UniProtKB-SubCell"/>
</dbReference>
<keyword evidence="2 7" id="KW-0812">Transmembrane</keyword>
<dbReference type="PANTHER" id="PTHR23252">
    <property type="entry name" value="INTIMAL THICKNESS RECEPTOR-RELATED"/>
    <property type="match status" value="1"/>
</dbReference>
<keyword evidence="4 7" id="KW-0472">Membrane</keyword>
<dbReference type="Pfam" id="PF21892">
    <property type="entry name" value="TMEM145_N"/>
    <property type="match status" value="1"/>
</dbReference>
<dbReference type="InterPro" id="IPR019336">
    <property type="entry name" value="GPR180/TMEM145_TM"/>
</dbReference>
<dbReference type="GO" id="GO:0019236">
    <property type="term" value="P:response to pheromone"/>
    <property type="evidence" value="ECO:0007669"/>
    <property type="project" value="InterPro"/>
</dbReference>
<feature type="chain" id="PRO_5020021089" evidence="8">
    <location>
        <begin position="22"/>
        <end position="663"/>
    </location>
</feature>
<dbReference type="Pfam" id="PF10192">
    <property type="entry name" value="GPR180-TMEM145_TM"/>
    <property type="match status" value="1"/>
</dbReference>
<feature type="transmembrane region" description="Helical" evidence="7">
    <location>
        <begin position="406"/>
        <end position="426"/>
    </location>
</feature>
<reference evidence="11" key="1">
    <citation type="submission" date="2019-03" db="EMBL/GenBank/DDBJ databases">
        <title>Improved annotation for the trematode Fasciola hepatica.</title>
        <authorList>
            <person name="Choi Y.-J."/>
            <person name="Martin J."/>
            <person name="Mitreva M."/>
        </authorList>
    </citation>
    <scope>NUCLEOTIDE SEQUENCE [LARGE SCALE GENOMIC DNA]</scope>
</reference>